<evidence type="ECO:0000256" key="2">
    <source>
        <dbReference type="ARBA" id="ARBA00007089"/>
    </source>
</evidence>
<evidence type="ECO:0000259" key="6">
    <source>
        <dbReference type="Pfam" id="PF05189"/>
    </source>
</evidence>
<dbReference type="InterPro" id="IPR016443">
    <property type="entry name" value="RNA3'_term_phos_cyc_type_2"/>
</dbReference>
<evidence type="ECO:0000256" key="3">
    <source>
        <dbReference type="ARBA" id="ARBA00022517"/>
    </source>
</evidence>
<dbReference type="Gene3D" id="3.30.360.20">
    <property type="entry name" value="RNA 3'-terminal phosphate cyclase, insert domain"/>
    <property type="match status" value="1"/>
</dbReference>
<feature type="domain" description="RNA 3'-terminal phosphate cyclase" evidence="5">
    <location>
        <begin position="11"/>
        <end position="341"/>
    </location>
</feature>
<dbReference type="InterPro" id="IPR013791">
    <property type="entry name" value="RNA3'-term_phos_cycl_insert"/>
</dbReference>
<evidence type="ECO:0000259" key="5">
    <source>
        <dbReference type="Pfam" id="PF01137"/>
    </source>
</evidence>
<feature type="domain" description="RNA 3'-terminal phosphate cyclase insert" evidence="6">
    <location>
        <begin position="185"/>
        <end position="287"/>
    </location>
</feature>
<reference evidence="7" key="1">
    <citation type="submission" date="2021-04" db="EMBL/GenBank/DDBJ databases">
        <authorList>
            <person name="Cornetti L."/>
        </authorList>
    </citation>
    <scope>NUCLEOTIDE SEQUENCE</scope>
</reference>
<comment type="similarity">
    <text evidence="2">Belongs to the RNA 3'-terminal cyclase family. Type 2 subfamily.</text>
</comment>
<dbReference type="PANTHER" id="PTHR11096:SF1">
    <property type="entry name" value="RNA 3'-TERMINAL PHOSPHATE CYCLASE-LIKE PROTEIN"/>
    <property type="match status" value="1"/>
</dbReference>
<proteinExistence type="inferred from homology"/>
<dbReference type="EMBL" id="OC988865">
    <property type="protein sequence ID" value="CAG4645520.1"/>
    <property type="molecule type" value="Genomic_DNA"/>
</dbReference>
<keyword evidence="3" id="KW-0690">Ribosome biogenesis</keyword>
<dbReference type="InterPro" id="IPR036553">
    <property type="entry name" value="RPTC_insert"/>
</dbReference>
<dbReference type="InterPro" id="IPR023797">
    <property type="entry name" value="RNA3'_phos_cyclase_dom"/>
</dbReference>
<dbReference type="Pfam" id="PF01137">
    <property type="entry name" value="RTC"/>
    <property type="match status" value="1"/>
</dbReference>
<dbReference type="SUPFAM" id="SSF55205">
    <property type="entry name" value="EPT/RTPC-like"/>
    <property type="match status" value="1"/>
</dbReference>
<protein>
    <submittedName>
        <fullName evidence="7">EOG090X05X4</fullName>
    </submittedName>
</protein>
<dbReference type="PIRSF" id="PIRSF005378">
    <property type="entry name" value="RNA3'_term_phos_cycl_euk"/>
    <property type="match status" value="1"/>
</dbReference>
<accession>A0A9N6ZEK0</accession>
<dbReference type="GO" id="GO:0004521">
    <property type="term" value="F:RNA endonuclease activity"/>
    <property type="evidence" value="ECO:0007669"/>
    <property type="project" value="TreeGrafter"/>
</dbReference>
<dbReference type="Pfam" id="PF05189">
    <property type="entry name" value="RTC_insert"/>
    <property type="match status" value="1"/>
</dbReference>
<sequence length="375" mass="40826">MTSTQGKTLIYEGCNFFRQRLLLATLSGRPVRINNIRSHEDDPGIKEFEASFIRVLDKISNGSKIEVNETGTSVYYAPGILNGGQITHDCSIQRGIGYFLEPIIALAPFCKKPLNITLRGVTNNQIDPSVDALKAGAISLLKRFLVNDEGLELRINKRGMPPKGGGEIVFSCPVCKQLKPVQYINPGKIKKIRGAAYAVRVSPSMANRLVESSKGVLLKFLSDVFILTDHRKGPASGLSPGFGLILTAETINGTFYSVDTASNPLGETASVAEDVGIEAAHALLEEVYRGGCVDSTNQSLAVLFMALGQKNVSKMQTGPLSTYTIEFLRHLRDFFGIMFKIETQQTEDEELRTGADKVLLTCVGVGYTNLSKITT</sequence>
<dbReference type="AlphaFoldDB" id="A0A9N6ZEK0"/>
<dbReference type="GO" id="GO:0005730">
    <property type="term" value="C:nucleolus"/>
    <property type="evidence" value="ECO:0007669"/>
    <property type="project" value="UniProtKB-SubCell"/>
</dbReference>
<dbReference type="InterPro" id="IPR000228">
    <property type="entry name" value="RNA3'_term_phos_cyc"/>
</dbReference>
<evidence type="ECO:0000313" key="7">
    <source>
        <dbReference type="EMBL" id="CAG4645520.1"/>
    </source>
</evidence>
<comment type="subcellular location">
    <subcellularLocation>
        <location evidence="1">Nucleus</location>
        <location evidence="1">Nucleolus</location>
    </subcellularLocation>
</comment>
<evidence type="ECO:0000256" key="4">
    <source>
        <dbReference type="ARBA" id="ARBA00023242"/>
    </source>
</evidence>
<name>A0A9N6ZEK0_9CRUS</name>
<gene>
    <name evidence="7" type="primary">EOG090X05X4</name>
</gene>
<organism evidence="7">
    <name type="scientific">Lynceus sp. MCZ IZ 141354</name>
    <dbReference type="NCBI Taxonomy" id="1930659"/>
    <lineage>
        <taxon>Eukaryota</taxon>
        <taxon>Metazoa</taxon>
        <taxon>Ecdysozoa</taxon>
        <taxon>Arthropoda</taxon>
        <taxon>Crustacea</taxon>
        <taxon>Branchiopoda</taxon>
        <taxon>Diplostraca</taxon>
        <taxon>Laevicaudata</taxon>
        <taxon>Lynceidae</taxon>
        <taxon>Lynceus</taxon>
    </lineage>
</organism>
<dbReference type="InterPro" id="IPR013792">
    <property type="entry name" value="RNA3'P_cycl/enolpyr_Trfase_a/b"/>
</dbReference>
<evidence type="ECO:0000256" key="1">
    <source>
        <dbReference type="ARBA" id="ARBA00004604"/>
    </source>
</evidence>
<dbReference type="PANTHER" id="PTHR11096">
    <property type="entry name" value="RNA 3' TERMINAL PHOSPHATE CYCLASE"/>
    <property type="match status" value="1"/>
</dbReference>
<dbReference type="Gene3D" id="3.65.10.20">
    <property type="entry name" value="RNA 3'-terminal phosphate cyclase domain"/>
    <property type="match status" value="1"/>
</dbReference>
<keyword evidence="4" id="KW-0539">Nucleus</keyword>
<dbReference type="NCBIfam" id="TIGR03400">
    <property type="entry name" value="18S_RNA_Rcl1p"/>
    <property type="match status" value="1"/>
</dbReference>
<dbReference type="InterPro" id="IPR020719">
    <property type="entry name" value="RNA3'_term_phos_cycl-like_CS"/>
</dbReference>
<dbReference type="GO" id="GO:0000479">
    <property type="term" value="P:endonucleolytic cleavage of tricistronic rRNA transcript (SSU-rRNA, 5.8S rRNA, LSU-rRNA)"/>
    <property type="evidence" value="ECO:0007669"/>
    <property type="project" value="TreeGrafter"/>
</dbReference>
<dbReference type="InterPro" id="IPR037136">
    <property type="entry name" value="RNA3'_phos_cyclase_dom_sf"/>
</dbReference>
<dbReference type="PROSITE" id="PS01287">
    <property type="entry name" value="RTC"/>
    <property type="match status" value="1"/>
</dbReference>
<dbReference type="CDD" id="cd00875">
    <property type="entry name" value="RNA_Cyclase_Class_I"/>
    <property type="match status" value="1"/>
</dbReference>